<dbReference type="InterPro" id="IPR006459">
    <property type="entry name" value="CASP/CASPL"/>
</dbReference>
<dbReference type="InterPro" id="IPR044788">
    <property type="entry name" value="X8_dom_prot"/>
</dbReference>
<dbReference type="PANTHER" id="PTHR31044">
    <property type="entry name" value="BETA-1,3 GLUCANASE"/>
    <property type="match status" value="1"/>
</dbReference>
<reference evidence="15 16" key="1">
    <citation type="journal article" date="2020" name="bioRxiv">
        <title>Sequence and annotation of 42 cannabis genomes reveals extensive copy number variation in cannabinoid synthesis and pathogen resistance genes.</title>
        <authorList>
            <person name="Mckernan K.J."/>
            <person name="Helbert Y."/>
            <person name="Kane L.T."/>
            <person name="Ebling H."/>
            <person name="Zhang L."/>
            <person name="Liu B."/>
            <person name="Eaton Z."/>
            <person name="Mclaughlin S."/>
            <person name="Kingan S."/>
            <person name="Baybayan P."/>
            <person name="Concepcion G."/>
            <person name="Jordan M."/>
            <person name="Riva A."/>
            <person name="Barbazuk W."/>
            <person name="Harkins T."/>
        </authorList>
    </citation>
    <scope>NUCLEOTIDE SEQUENCE [LARGE SCALE GENOMIC DNA]</scope>
    <source>
        <strain evidence="16">cv. Jamaican Lion 4</strain>
        <tissue evidence="15">Leaf</tissue>
    </source>
</reference>
<dbReference type="InterPro" id="IPR006702">
    <property type="entry name" value="CASP_dom"/>
</dbReference>
<feature type="transmembrane region" description="Helical" evidence="13">
    <location>
        <begin position="471"/>
        <end position="492"/>
    </location>
</feature>
<keyword evidence="10" id="KW-1015">Disulfide bond</keyword>
<evidence type="ECO:0000256" key="10">
    <source>
        <dbReference type="ARBA" id="ARBA00023157"/>
    </source>
</evidence>
<dbReference type="Pfam" id="PF07983">
    <property type="entry name" value="X8"/>
    <property type="match status" value="1"/>
</dbReference>
<keyword evidence="6 13" id="KW-0812">Transmembrane</keyword>
<evidence type="ECO:0000313" key="15">
    <source>
        <dbReference type="EMBL" id="KAF4399488.1"/>
    </source>
</evidence>
<name>A0A7J6HXM8_CANSA</name>
<dbReference type="GO" id="GO:0005886">
    <property type="term" value="C:plasma membrane"/>
    <property type="evidence" value="ECO:0007669"/>
    <property type="project" value="UniProtKB-SubCell"/>
</dbReference>
<feature type="domain" description="X8" evidence="14">
    <location>
        <begin position="163"/>
        <end position="249"/>
    </location>
</feature>
<dbReference type="InterPro" id="IPR012946">
    <property type="entry name" value="X8"/>
</dbReference>
<dbReference type="Gene3D" id="1.20.58.1040">
    <property type="match status" value="1"/>
</dbReference>
<evidence type="ECO:0000259" key="14">
    <source>
        <dbReference type="SMART" id="SM00768"/>
    </source>
</evidence>
<evidence type="ECO:0000256" key="12">
    <source>
        <dbReference type="ARBA" id="ARBA00023288"/>
    </source>
</evidence>
<comment type="subcellular location">
    <subcellularLocation>
        <location evidence="1">Cell membrane</location>
        <topology evidence="1">Lipid-anchor</topology>
        <topology evidence="1">GPI-anchor</topology>
    </subcellularLocation>
    <subcellularLocation>
        <location evidence="2">Cell membrane</location>
        <topology evidence="2">Multi-pass membrane protein</topology>
    </subcellularLocation>
</comment>
<dbReference type="AlphaFoldDB" id="A0A7J6HXM8"/>
<comment type="similarity">
    <text evidence="3">Belongs to the Casparian strip membrane proteins (CASP) family.</text>
</comment>
<feature type="transmembrane region" description="Helical" evidence="13">
    <location>
        <begin position="384"/>
        <end position="403"/>
    </location>
</feature>
<dbReference type="Proteomes" id="UP000583929">
    <property type="component" value="Unassembled WGS sequence"/>
</dbReference>
<feature type="transmembrane region" description="Helical" evidence="13">
    <location>
        <begin position="513"/>
        <end position="539"/>
    </location>
</feature>
<accession>A0A7J6HXM8</accession>
<dbReference type="EMBL" id="JAATIQ010000021">
    <property type="protein sequence ID" value="KAF4399488.1"/>
    <property type="molecule type" value="Genomic_DNA"/>
</dbReference>
<keyword evidence="11" id="KW-0325">Glycoprotein</keyword>
<keyword evidence="12" id="KW-0449">Lipoprotein</keyword>
<evidence type="ECO:0000256" key="13">
    <source>
        <dbReference type="SAM" id="Phobius"/>
    </source>
</evidence>
<keyword evidence="7" id="KW-0732">Signal</keyword>
<evidence type="ECO:0000256" key="2">
    <source>
        <dbReference type="ARBA" id="ARBA00004651"/>
    </source>
</evidence>
<feature type="transmembrane region" description="Helical" evidence="13">
    <location>
        <begin position="424"/>
        <end position="451"/>
    </location>
</feature>
<keyword evidence="16" id="KW-1185">Reference proteome</keyword>
<evidence type="ECO:0000256" key="6">
    <source>
        <dbReference type="ARBA" id="ARBA00022692"/>
    </source>
</evidence>
<evidence type="ECO:0000256" key="3">
    <source>
        <dbReference type="ARBA" id="ARBA00007651"/>
    </source>
</evidence>
<dbReference type="GO" id="GO:0009506">
    <property type="term" value="C:plasmodesma"/>
    <property type="evidence" value="ECO:0007669"/>
    <property type="project" value="UniProtKB-ARBA"/>
</dbReference>
<dbReference type="SMART" id="SM00768">
    <property type="entry name" value="X8"/>
    <property type="match status" value="1"/>
</dbReference>
<dbReference type="FunFam" id="1.20.58.1040:FF:000001">
    <property type="entry name" value="Glucan endo-1,3-beta-glucosidase 4"/>
    <property type="match status" value="1"/>
</dbReference>
<evidence type="ECO:0000256" key="8">
    <source>
        <dbReference type="ARBA" id="ARBA00022989"/>
    </source>
</evidence>
<evidence type="ECO:0000256" key="5">
    <source>
        <dbReference type="ARBA" id="ARBA00022622"/>
    </source>
</evidence>
<evidence type="ECO:0000256" key="9">
    <source>
        <dbReference type="ARBA" id="ARBA00023136"/>
    </source>
</evidence>
<sequence>MREEKELLRLLSEPNNNNTSYINKQFNLMKSLTPDQYYYEPTKLIFQPNLVPHHQTTPLPKPQVSLSLWPTFQTSFHEEQYYYVNTNEMSPDLLMKSSSWPIIVNSPSFKSSMNDSVDHEPDVDTSLHLTMPSALLRIVLLALLVFTLSPQRSDGQPGIELVEWCIADPQTPDDELQKAIDWACNQGGADCSKIQANQPCYLPNTVKDHASYVFNDYYQKFKHQRGTCYFRAAAMVTSLDPKKNAPCISLHKVMVLASLTMFLNKAEDDSMFWGSHSAHNKRTSSAEVELIETAPQAAHLRLLGTVILVCRLAKETSSITKHLGIQGKDTVVNNSLCLLSFFSLKFKSLASMSYLGVGVSPGNVPVYHSTDSRVIDRRVRITELVLRCVICALGLVACVLIATDTQVKEIFSIQKKAKYTDMKALVFVVIVNAIVSAYSLIQALRCVVSMVKGNVLFSKPLAWVIFSGDQVMAYVTMAAVAAAAQSAMFAKLGQPELQWMKICNMYGKFCNQVGEGIASAVVVSLSTVVISCISAFNLFRLYGGNKSKSSARW</sequence>
<dbReference type="PANTHER" id="PTHR31044:SF55">
    <property type="entry name" value="CARBOHYDRATE-BINDING X8 DOMAIN SUPERFAMILY PROTEIN"/>
    <property type="match status" value="1"/>
</dbReference>
<proteinExistence type="inferred from homology"/>
<evidence type="ECO:0000256" key="11">
    <source>
        <dbReference type="ARBA" id="ARBA00023180"/>
    </source>
</evidence>
<evidence type="ECO:0000256" key="7">
    <source>
        <dbReference type="ARBA" id="ARBA00022729"/>
    </source>
</evidence>
<keyword evidence="9 13" id="KW-0472">Membrane</keyword>
<dbReference type="Pfam" id="PF04535">
    <property type="entry name" value="CASP_dom"/>
    <property type="match status" value="1"/>
</dbReference>
<gene>
    <name evidence="15" type="ORF">G4B88_022571</name>
</gene>
<keyword evidence="5" id="KW-0336">GPI-anchor</keyword>
<comment type="caution">
    <text evidence="15">The sequence shown here is derived from an EMBL/GenBank/DDBJ whole genome shotgun (WGS) entry which is preliminary data.</text>
</comment>
<organism evidence="15 16">
    <name type="scientific">Cannabis sativa</name>
    <name type="common">Hemp</name>
    <name type="synonym">Marijuana</name>
    <dbReference type="NCBI Taxonomy" id="3483"/>
    <lineage>
        <taxon>Eukaryota</taxon>
        <taxon>Viridiplantae</taxon>
        <taxon>Streptophyta</taxon>
        <taxon>Embryophyta</taxon>
        <taxon>Tracheophyta</taxon>
        <taxon>Spermatophyta</taxon>
        <taxon>Magnoliopsida</taxon>
        <taxon>eudicotyledons</taxon>
        <taxon>Gunneridae</taxon>
        <taxon>Pentapetalae</taxon>
        <taxon>rosids</taxon>
        <taxon>fabids</taxon>
        <taxon>Rosales</taxon>
        <taxon>Cannabaceae</taxon>
        <taxon>Cannabis</taxon>
    </lineage>
</organism>
<evidence type="ECO:0000313" key="16">
    <source>
        <dbReference type="Proteomes" id="UP000583929"/>
    </source>
</evidence>
<dbReference type="GO" id="GO:0098552">
    <property type="term" value="C:side of membrane"/>
    <property type="evidence" value="ECO:0007669"/>
    <property type="project" value="UniProtKB-KW"/>
</dbReference>
<keyword evidence="4" id="KW-1003">Cell membrane</keyword>
<dbReference type="NCBIfam" id="TIGR01569">
    <property type="entry name" value="A_tha_TIGR01569"/>
    <property type="match status" value="1"/>
</dbReference>
<evidence type="ECO:0000256" key="4">
    <source>
        <dbReference type="ARBA" id="ARBA00022475"/>
    </source>
</evidence>
<protein>
    <recommendedName>
        <fullName evidence="14">X8 domain-containing protein</fullName>
    </recommendedName>
</protein>
<evidence type="ECO:0000256" key="1">
    <source>
        <dbReference type="ARBA" id="ARBA00004609"/>
    </source>
</evidence>
<keyword evidence="8 13" id="KW-1133">Transmembrane helix</keyword>